<feature type="transmembrane region" description="Helical" evidence="9">
    <location>
        <begin position="473"/>
        <end position="492"/>
    </location>
</feature>
<evidence type="ECO:0000256" key="8">
    <source>
        <dbReference type="ARBA" id="ARBA00023136"/>
    </source>
</evidence>
<feature type="transmembrane region" description="Helical" evidence="9">
    <location>
        <begin position="498"/>
        <end position="520"/>
    </location>
</feature>
<feature type="transmembrane region" description="Helical" evidence="9">
    <location>
        <begin position="574"/>
        <end position="592"/>
    </location>
</feature>
<evidence type="ECO:0000259" key="11">
    <source>
        <dbReference type="Pfam" id="PF21760"/>
    </source>
</evidence>
<dbReference type="InterPro" id="IPR022646">
    <property type="entry name" value="SecD/SecF_CS"/>
</dbReference>
<evidence type="ECO:0000256" key="6">
    <source>
        <dbReference type="ARBA" id="ARBA00022989"/>
    </source>
</evidence>
<keyword evidence="3 9" id="KW-1003">Cell membrane</keyword>
<dbReference type="InterPro" id="IPR048634">
    <property type="entry name" value="SecD_SecF_C"/>
</dbReference>
<evidence type="ECO:0000313" key="13">
    <source>
        <dbReference type="EMBL" id="RPJ66451.1"/>
    </source>
</evidence>
<name>A0A3N5YMA4_9ALTE</name>
<gene>
    <name evidence="9 13" type="primary">secD</name>
    <name evidence="13" type="ORF">DRW07_10170</name>
</gene>
<dbReference type="NCBIfam" id="TIGR00916">
    <property type="entry name" value="2A0604s01"/>
    <property type="match status" value="1"/>
</dbReference>
<keyword evidence="14" id="KW-1185">Reference proteome</keyword>
<dbReference type="InterPro" id="IPR005791">
    <property type="entry name" value="SecD"/>
</dbReference>
<dbReference type="SUPFAM" id="SSF82866">
    <property type="entry name" value="Multidrug efflux transporter AcrB transmembrane domain"/>
    <property type="match status" value="1"/>
</dbReference>
<reference evidence="13 14" key="1">
    <citation type="submission" date="2018-11" db="EMBL/GenBank/DDBJ databases">
        <authorList>
            <person name="Ye M.-Q."/>
            <person name="Du Z.-J."/>
        </authorList>
    </citation>
    <scope>NUCLEOTIDE SEQUENCE [LARGE SCALE GENOMIC DNA]</scope>
    <source>
        <strain evidence="13 14">U0105</strain>
    </source>
</reference>
<evidence type="ECO:0000259" key="10">
    <source>
        <dbReference type="Pfam" id="PF02355"/>
    </source>
</evidence>
<comment type="subcellular location">
    <subcellularLocation>
        <location evidence="1 9">Cell membrane</location>
        <topology evidence="1 9">Multi-pass membrane protein</topology>
    </subcellularLocation>
</comment>
<evidence type="ECO:0000256" key="3">
    <source>
        <dbReference type="ARBA" id="ARBA00022475"/>
    </source>
</evidence>
<dbReference type="Pfam" id="PF02355">
    <property type="entry name" value="SecD_SecF_C"/>
    <property type="match status" value="1"/>
</dbReference>
<evidence type="ECO:0000256" key="2">
    <source>
        <dbReference type="ARBA" id="ARBA00022448"/>
    </source>
</evidence>
<dbReference type="Pfam" id="PF07549">
    <property type="entry name" value="Sec_GG"/>
    <property type="match status" value="1"/>
</dbReference>
<dbReference type="Pfam" id="PF21760">
    <property type="entry name" value="SecD_1st"/>
    <property type="match status" value="1"/>
</dbReference>
<dbReference type="RefSeq" id="WP_124027809.1">
    <property type="nucleotide sequence ID" value="NZ_JBHRSN010000006.1"/>
</dbReference>
<dbReference type="PANTHER" id="PTHR30081:SF13">
    <property type="entry name" value="PROTEIN TRANSLOCASE SUBUNIT SECD"/>
    <property type="match status" value="1"/>
</dbReference>
<protein>
    <recommendedName>
        <fullName evidence="9">Protein translocase subunit SecD</fullName>
    </recommendedName>
</protein>
<keyword evidence="4 9" id="KW-0812">Transmembrane</keyword>
<dbReference type="GO" id="GO:0006605">
    <property type="term" value="P:protein targeting"/>
    <property type="evidence" value="ECO:0007669"/>
    <property type="project" value="UniProtKB-UniRule"/>
</dbReference>
<keyword evidence="6 9" id="KW-1133">Transmembrane helix</keyword>
<dbReference type="AlphaFoldDB" id="A0A3N5YMA4"/>
<feature type="transmembrane region" description="Helical" evidence="9">
    <location>
        <begin position="449"/>
        <end position="468"/>
    </location>
</feature>
<dbReference type="OrthoDB" id="9805019at2"/>
<sequence>MKKQTTLMPGIWQRLMIFSVLLFLIFNSLPSFLGQYDALTLRGMPLLEAQRHSLTLEEILRHSNNHHIMVTDNGKSDRDSEVTLVFTDTNADMQQLLRQLKEDFADTVEVTLGQVSKAPPMLTSIAAQPMKLGLDLSGGALFVLEVDTDTALAERVKKLQQLLNVQIRQDRLIGSRVSKLDDGSLLVTFSESRSAQVSSTLDHFVAKNEGLQVLTKEPTSARLGYSEEKRNALSKQYREQALTTIRGRIEQLGITEGVIQKQGKDRIRIEIPGIKDLEQAERLIGATASVSFHQLALNGDDPRRLVIDDKQYGRQVLSAKPIFTGAQINDAQMGRDEQGIPLVNLVLNSQGGKSMSDFSKANIGKPMATLFTEYVSNEQGDLEKSERLISVATIQAQLGNRFSITNLQSATQAHDLALLLRAGSLDAPVSIVEKRIINASLGDKNVKNGMLALAIGLLFTLVFMVLIYRRLGLVANMALILNLACLTGLMALTPNAVLTLPGIAGLVLTVGMAVDTNVLIFERIRFEQQRGAPPRLAMILGYKHAWSTILDANLTTLICALVMLSIGYGPVKGFAITLTLGLLTSVFTGVALSKTLSAYFSADWLLNNKGVKD</sequence>
<keyword evidence="7 9" id="KW-0811">Translocation</keyword>
<evidence type="ECO:0000256" key="1">
    <source>
        <dbReference type="ARBA" id="ARBA00004651"/>
    </source>
</evidence>
<feature type="domain" description="Protein export membrane protein SecD/SecF C-terminal" evidence="10">
    <location>
        <begin position="429"/>
        <end position="600"/>
    </location>
</feature>
<keyword evidence="2 9" id="KW-0813">Transport</keyword>
<dbReference type="EMBL" id="RPOK01000003">
    <property type="protein sequence ID" value="RPJ66451.1"/>
    <property type="molecule type" value="Genomic_DNA"/>
</dbReference>
<evidence type="ECO:0000256" key="9">
    <source>
        <dbReference type="HAMAP-Rule" id="MF_01463"/>
    </source>
</evidence>
<organism evidence="13 14">
    <name type="scientific">Alteromonas sediminis</name>
    <dbReference type="NCBI Taxonomy" id="2259342"/>
    <lineage>
        <taxon>Bacteria</taxon>
        <taxon>Pseudomonadati</taxon>
        <taxon>Pseudomonadota</taxon>
        <taxon>Gammaproteobacteria</taxon>
        <taxon>Alteromonadales</taxon>
        <taxon>Alteromonadaceae</taxon>
        <taxon>Alteromonas/Salinimonas group</taxon>
        <taxon>Alteromonas</taxon>
    </lineage>
</organism>
<evidence type="ECO:0000256" key="7">
    <source>
        <dbReference type="ARBA" id="ARBA00023010"/>
    </source>
</evidence>
<keyword evidence="8 9" id="KW-0472">Membrane</keyword>
<dbReference type="InterPro" id="IPR022813">
    <property type="entry name" value="SecD/SecF_arch_bac"/>
</dbReference>
<dbReference type="Gene3D" id="3.30.1360.200">
    <property type="match status" value="1"/>
</dbReference>
<dbReference type="InterPro" id="IPR054384">
    <property type="entry name" value="SecDF_P1_head"/>
</dbReference>
<feature type="domain" description="SecDF P1 head subdomain" evidence="12">
    <location>
        <begin position="312"/>
        <end position="427"/>
    </location>
</feature>
<evidence type="ECO:0000313" key="14">
    <source>
        <dbReference type="Proteomes" id="UP000275281"/>
    </source>
</evidence>
<evidence type="ECO:0000256" key="5">
    <source>
        <dbReference type="ARBA" id="ARBA00022927"/>
    </source>
</evidence>
<comment type="similarity">
    <text evidence="9">Belongs to the SecD/SecF family. SecD subfamily.</text>
</comment>
<dbReference type="GO" id="GO:0005886">
    <property type="term" value="C:plasma membrane"/>
    <property type="evidence" value="ECO:0007669"/>
    <property type="project" value="UniProtKB-SubCell"/>
</dbReference>
<feature type="transmembrane region" description="Helical" evidence="9">
    <location>
        <begin position="545"/>
        <end position="568"/>
    </location>
</feature>
<dbReference type="InterPro" id="IPR055344">
    <property type="entry name" value="SecD_SecF_C_bact"/>
</dbReference>
<evidence type="ECO:0000256" key="4">
    <source>
        <dbReference type="ARBA" id="ARBA00022692"/>
    </source>
</evidence>
<dbReference type="Pfam" id="PF22599">
    <property type="entry name" value="SecDF_P1_head"/>
    <property type="match status" value="1"/>
</dbReference>
<dbReference type="NCBIfam" id="TIGR01129">
    <property type="entry name" value="secD"/>
    <property type="match status" value="1"/>
</dbReference>
<comment type="function">
    <text evidence="9">Part of the Sec protein translocase complex. Interacts with the SecYEG preprotein conducting channel. SecDF uses the proton motive force (PMF) to complete protein translocation after the ATP-dependent function of SecA.</text>
</comment>
<dbReference type="Proteomes" id="UP000275281">
    <property type="component" value="Unassembled WGS sequence"/>
</dbReference>
<dbReference type="GO" id="GO:0015450">
    <property type="term" value="F:protein-transporting ATPase activity"/>
    <property type="evidence" value="ECO:0007669"/>
    <property type="project" value="InterPro"/>
</dbReference>
<dbReference type="Gene3D" id="3.30.70.3400">
    <property type="match status" value="1"/>
</dbReference>
<comment type="caution">
    <text evidence="9">Lacks conserved residue(s) required for the propagation of feature annotation.</text>
</comment>
<evidence type="ECO:0000259" key="12">
    <source>
        <dbReference type="Pfam" id="PF22599"/>
    </source>
</evidence>
<dbReference type="HAMAP" id="MF_01463_B">
    <property type="entry name" value="SecD_B"/>
    <property type="match status" value="1"/>
</dbReference>
<dbReference type="PANTHER" id="PTHR30081">
    <property type="entry name" value="PROTEIN-EXPORT MEMBRANE PROTEIN SEC"/>
    <property type="match status" value="1"/>
</dbReference>
<feature type="domain" description="Protein translocase subunit SecDF P1" evidence="11">
    <location>
        <begin position="239"/>
        <end position="295"/>
    </location>
</feature>
<comment type="subunit">
    <text evidence="9">Forms a complex with SecF. Part of the essential Sec protein translocation apparatus which comprises SecA, SecYEG and auxiliary proteins SecDF-YajC and YidC.</text>
</comment>
<dbReference type="InterPro" id="IPR048631">
    <property type="entry name" value="SecD_1st"/>
</dbReference>
<comment type="caution">
    <text evidence="13">The sequence shown here is derived from an EMBL/GenBank/DDBJ whole genome shotgun (WGS) entry which is preliminary data.</text>
</comment>
<keyword evidence="5 9" id="KW-0653">Protein transport</keyword>
<dbReference type="Gene3D" id="1.20.1640.10">
    <property type="entry name" value="Multidrug efflux transporter AcrB transmembrane domain"/>
    <property type="match status" value="1"/>
</dbReference>
<proteinExistence type="inferred from homology"/>
<dbReference type="GO" id="GO:0043952">
    <property type="term" value="P:protein transport by the Sec complex"/>
    <property type="evidence" value="ECO:0007669"/>
    <property type="project" value="UniProtKB-UniRule"/>
</dbReference>
<accession>A0A3N5YMA4</accession>
<dbReference type="GO" id="GO:0065002">
    <property type="term" value="P:intracellular protein transmembrane transport"/>
    <property type="evidence" value="ECO:0007669"/>
    <property type="project" value="UniProtKB-UniRule"/>
</dbReference>